<proteinExistence type="predicted"/>
<name>G7GX31_9ACTN</name>
<comment type="caution">
    <text evidence="2">The sequence shown here is derived from an EMBL/GenBank/DDBJ whole genome shotgun (WGS) entry which is preliminary data.</text>
</comment>
<feature type="region of interest" description="Disordered" evidence="1">
    <location>
        <begin position="1"/>
        <end position="50"/>
    </location>
</feature>
<sequence length="50" mass="5160">MRTMLKAHLVTQGIGVGGARTTGNDREHDAQTSTDGQNNSGQSGQPPPPS</sequence>
<evidence type="ECO:0000313" key="3">
    <source>
        <dbReference type="Proteomes" id="UP000035088"/>
    </source>
</evidence>
<gene>
    <name evidence="2" type="ORF">GOARA_002_00010</name>
</gene>
<reference evidence="2 3" key="1">
    <citation type="submission" date="2011-11" db="EMBL/GenBank/DDBJ databases">
        <title>Whole genome shotgun sequence of Gordonia araii NBRC 100433.</title>
        <authorList>
            <person name="Yoshida Y."/>
            <person name="Hosoyama A."/>
            <person name="Tsuchikane K."/>
            <person name="Katsumata H."/>
            <person name="Yamazaki S."/>
            <person name="Fujita N."/>
        </authorList>
    </citation>
    <scope>NUCLEOTIDE SEQUENCE [LARGE SCALE GENOMIC DNA]</scope>
    <source>
        <strain evidence="2 3">NBRC 100433</strain>
    </source>
</reference>
<evidence type="ECO:0000256" key="1">
    <source>
        <dbReference type="SAM" id="MobiDB-lite"/>
    </source>
</evidence>
<dbReference type="AlphaFoldDB" id="G7GX31"/>
<keyword evidence="3" id="KW-1185">Reference proteome</keyword>
<dbReference type="Proteomes" id="UP000035088">
    <property type="component" value="Unassembled WGS sequence"/>
</dbReference>
<protein>
    <submittedName>
        <fullName evidence="2">Uncharacterized protein</fullName>
    </submittedName>
</protein>
<accession>G7GX31</accession>
<dbReference type="EMBL" id="BAEE01000002">
    <property type="protein sequence ID" value="GAB08156.1"/>
    <property type="molecule type" value="Genomic_DNA"/>
</dbReference>
<dbReference type="RefSeq" id="WP_007320236.1">
    <property type="nucleotide sequence ID" value="NZ_BAEE01000002.1"/>
</dbReference>
<evidence type="ECO:0000313" key="2">
    <source>
        <dbReference type="EMBL" id="GAB08156.1"/>
    </source>
</evidence>
<organism evidence="2 3">
    <name type="scientific">Gordonia araii NBRC 100433</name>
    <dbReference type="NCBI Taxonomy" id="1073574"/>
    <lineage>
        <taxon>Bacteria</taxon>
        <taxon>Bacillati</taxon>
        <taxon>Actinomycetota</taxon>
        <taxon>Actinomycetes</taxon>
        <taxon>Mycobacteriales</taxon>
        <taxon>Gordoniaceae</taxon>
        <taxon>Gordonia</taxon>
    </lineage>
</organism>